<dbReference type="HOGENOM" id="CLU_025930_0_0_9"/>
<feature type="region of interest" description="Disordered" evidence="1">
    <location>
        <begin position="34"/>
        <end position="72"/>
    </location>
</feature>
<evidence type="ECO:0000313" key="4">
    <source>
        <dbReference type="Proteomes" id="UP000001299"/>
    </source>
</evidence>
<evidence type="ECO:0000313" key="3">
    <source>
        <dbReference type="EMBL" id="ADL35667.1"/>
    </source>
</evidence>
<dbReference type="KEGG" id="bpb:bpr_I2937"/>
<keyword evidence="4" id="KW-1185">Reference proteome</keyword>
<dbReference type="AlphaFoldDB" id="E0RVY5"/>
<dbReference type="eggNOG" id="COG5520">
    <property type="taxonomic scope" value="Bacteria"/>
</dbReference>
<name>E0RVY5_BUTPB</name>
<proteinExistence type="predicted"/>
<protein>
    <submittedName>
        <fullName evidence="3">Glycoside hydrolase family 30 Gh30A</fullName>
    </submittedName>
</protein>
<dbReference type="InterPro" id="IPR013780">
    <property type="entry name" value="Glyco_hydro_b"/>
</dbReference>
<dbReference type="PANTHER" id="PTHR42767:SF1">
    <property type="entry name" value="ENDO-BETA-1,6-GALACTANASE-LIKE DOMAIN-CONTAINING PROTEIN"/>
    <property type="match status" value="1"/>
</dbReference>
<dbReference type="InterPro" id="IPR017853">
    <property type="entry name" value="GH"/>
</dbReference>
<dbReference type="EMBL" id="CP001810">
    <property type="protein sequence ID" value="ADL35667.1"/>
    <property type="molecule type" value="Genomic_DNA"/>
</dbReference>
<gene>
    <name evidence="3" type="primary">gh30A</name>
    <name evidence="3" type="ordered locus">bpr_I2937</name>
</gene>
<keyword evidence="3" id="KW-0378">Hydrolase</keyword>
<feature type="compositionally biased region" description="Basic and acidic residues" evidence="1">
    <location>
        <begin position="37"/>
        <end position="60"/>
    </location>
</feature>
<dbReference type="STRING" id="515622.bpr_I2937"/>
<dbReference type="SUPFAM" id="SSF51011">
    <property type="entry name" value="Glycosyl hydrolase domain"/>
    <property type="match status" value="1"/>
</dbReference>
<dbReference type="InterPro" id="IPR039743">
    <property type="entry name" value="6GAL/EXGAL"/>
</dbReference>
<accession>E0RVY5</accession>
<dbReference type="SUPFAM" id="SSF51445">
    <property type="entry name" value="(Trans)glycosidases"/>
    <property type="match status" value="1"/>
</dbReference>
<sequence length="607" mass="67039">MSVKIMGKNTMRRKLSAGILAGILAGSQLVGCGSASAEHDNTNEAVQERSDTEFIDKTSNEIDSSDSTENKADNDIEETIANMEISRTIKLDTSNIQTFNDTNGDGYGEFQGFGTSLCWWANRCGYSEKLTQDSAEAFFNKETGLGMTIGRYNVGGGDNVTTEDITASMKEENPFIHKDHIRRSDSVVPGYATDVTKIDLSENTKEYYETNFARADFDCGFAWNYDWNADKNQMNILMAAAKAAGDEFIAEAFSNSPPYFMTVSGCTSGGEDPSVDNLREDSYTAFACYMADVIEHWAKEGVINFQSVDPMNEPASSYWKYESEKQEGCHFSQGESQSRILVELNKELQNKGINIIICASDETSIEAAIMSYKNLSAEAREVVSRIDTHTYQGTQRNMLRTIAQEAGVNLWMSEVDGTYSIGKKATKMSAALGFTEAIMTDLNGLMPSAWIMWDAVDLHVDSNNKYDTCTRAEADKIIEEGTPFWGIAIGDHDKQELLLSKKYYALGQFSRYIRPGYTLVGSSDNTVAAVNKEDKSIVIVALNTNSDDLKWEFDLSKFETGTGNITAIRTSGDENWADVTDSCGITQNGNTFTSFIKGSSVTTFIIR</sequence>
<dbReference type="Pfam" id="PF14587">
    <property type="entry name" value="Glyco_hydr_30_2"/>
    <property type="match status" value="1"/>
</dbReference>
<reference evidence="3 4" key="1">
    <citation type="journal article" date="2010" name="PLoS ONE">
        <title>The glycobiome of the rumen bacterium Butyrivibrio proteoclasticus B316(T) highlights adaptation to a polysaccharide-rich environment.</title>
        <authorList>
            <person name="Kelly W.J."/>
            <person name="Leahy S.C."/>
            <person name="Altermann E."/>
            <person name="Yeoman C.J."/>
            <person name="Dunne J.C."/>
            <person name="Kong Z."/>
            <person name="Pacheco D.M."/>
            <person name="Li D."/>
            <person name="Noel S.J."/>
            <person name="Moon C.D."/>
            <person name="Cookson A.L."/>
            <person name="Attwood G.T."/>
        </authorList>
    </citation>
    <scope>NUCLEOTIDE SEQUENCE [LARGE SCALE GENOMIC DNA]</scope>
    <source>
        <strain evidence="4">ATCC 51982 / DSM 14932 / B316</strain>
    </source>
</reference>
<dbReference type="Gene3D" id="2.60.40.1180">
    <property type="entry name" value="Golgi alpha-mannosidase II"/>
    <property type="match status" value="1"/>
</dbReference>
<dbReference type="GO" id="GO:0004553">
    <property type="term" value="F:hydrolase activity, hydrolyzing O-glycosyl compounds"/>
    <property type="evidence" value="ECO:0007669"/>
    <property type="project" value="InterPro"/>
</dbReference>
<evidence type="ECO:0000259" key="2">
    <source>
        <dbReference type="Pfam" id="PF14587"/>
    </source>
</evidence>
<dbReference type="InterPro" id="IPR039514">
    <property type="entry name" value="6GAL-like"/>
</dbReference>
<feature type="domain" description="Endo-beta-1,6-galactanase-like" evidence="2">
    <location>
        <begin position="224"/>
        <end position="365"/>
    </location>
</feature>
<dbReference type="Proteomes" id="UP000001299">
    <property type="component" value="Chromosome 1"/>
</dbReference>
<dbReference type="Gene3D" id="3.20.20.80">
    <property type="entry name" value="Glycosidases"/>
    <property type="match status" value="1"/>
</dbReference>
<dbReference type="CAZy" id="GH30">
    <property type="family name" value="Glycoside Hydrolase Family 30"/>
</dbReference>
<evidence type="ECO:0000256" key="1">
    <source>
        <dbReference type="SAM" id="MobiDB-lite"/>
    </source>
</evidence>
<dbReference type="PANTHER" id="PTHR42767">
    <property type="entry name" value="ENDO-BETA-1,6-GALACTANASE"/>
    <property type="match status" value="1"/>
</dbReference>
<organism evidence="3 4">
    <name type="scientific">Butyrivibrio proteoclasticus (strain ATCC 51982 / DSM 14932 / B316)</name>
    <name type="common">Clostridium proteoclasticum</name>
    <dbReference type="NCBI Taxonomy" id="515622"/>
    <lineage>
        <taxon>Bacteria</taxon>
        <taxon>Bacillati</taxon>
        <taxon>Bacillota</taxon>
        <taxon>Clostridia</taxon>
        <taxon>Lachnospirales</taxon>
        <taxon>Lachnospiraceae</taxon>
        <taxon>Butyrivibrio</taxon>
    </lineage>
</organism>